<dbReference type="InterPro" id="IPR000432">
    <property type="entry name" value="DNA_mismatch_repair_MutS_C"/>
</dbReference>
<evidence type="ECO:0000256" key="5">
    <source>
        <dbReference type="SAM" id="Phobius"/>
    </source>
</evidence>
<keyword evidence="8" id="KW-1185">Reference proteome</keyword>
<dbReference type="GO" id="GO:0051026">
    <property type="term" value="P:chiasma assembly"/>
    <property type="evidence" value="ECO:0007669"/>
    <property type="project" value="TreeGrafter"/>
</dbReference>
<dbReference type="RefSeq" id="XP_038739276.1">
    <property type="nucleotide sequence ID" value="XM_038895444.1"/>
</dbReference>
<dbReference type="Proteomes" id="UP000781932">
    <property type="component" value="Unassembled WGS sequence"/>
</dbReference>
<dbReference type="InterPro" id="IPR002523">
    <property type="entry name" value="MgTranspt_CorA/ZnTranspt_ZntB"/>
</dbReference>
<dbReference type="GO" id="GO:0005634">
    <property type="term" value="C:nucleus"/>
    <property type="evidence" value="ECO:0007669"/>
    <property type="project" value="TreeGrafter"/>
</dbReference>
<keyword evidence="5" id="KW-0472">Membrane</keyword>
<dbReference type="PROSITE" id="PS00486">
    <property type="entry name" value="DNA_MISMATCH_REPAIR_2"/>
    <property type="match status" value="1"/>
</dbReference>
<dbReference type="InterPro" id="IPR045076">
    <property type="entry name" value="MutS"/>
</dbReference>
<dbReference type="PANTHER" id="PTHR11361:SF20">
    <property type="entry name" value="MUTS PROTEIN HOMOLOG 5"/>
    <property type="match status" value="1"/>
</dbReference>
<protein>
    <submittedName>
        <fullName evidence="7">DNA mismatch repair protein</fullName>
    </submittedName>
</protein>
<keyword evidence="2" id="KW-0547">Nucleotide-binding</keyword>
<reference evidence="7" key="2">
    <citation type="submission" date="2020-11" db="EMBL/GenBank/DDBJ databases">
        <title>Whole genome sequencing of Colletotrichum sp.</title>
        <authorList>
            <person name="Li H."/>
        </authorList>
    </citation>
    <scope>NUCLEOTIDE SEQUENCE</scope>
    <source>
        <strain evidence="7">CkLH20</strain>
    </source>
</reference>
<keyword evidence="5" id="KW-0812">Transmembrane</keyword>
<keyword evidence="5" id="KW-1133">Transmembrane helix</keyword>
<evidence type="ECO:0000256" key="2">
    <source>
        <dbReference type="ARBA" id="ARBA00022741"/>
    </source>
</evidence>
<dbReference type="GeneID" id="62168518"/>
<dbReference type="GO" id="GO:0016020">
    <property type="term" value="C:membrane"/>
    <property type="evidence" value="ECO:0007669"/>
    <property type="project" value="InterPro"/>
</dbReference>
<dbReference type="AlphaFoldDB" id="A0A9P6I0V0"/>
<dbReference type="PANTHER" id="PTHR11361">
    <property type="entry name" value="DNA MISMATCH REPAIR PROTEIN MUTS FAMILY MEMBER"/>
    <property type="match status" value="1"/>
</dbReference>
<dbReference type="Pfam" id="PF01544">
    <property type="entry name" value="CorA"/>
    <property type="match status" value="1"/>
</dbReference>
<keyword evidence="4" id="KW-0238">DNA-binding</keyword>
<evidence type="ECO:0000313" key="7">
    <source>
        <dbReference type="EMBL" id="KAF9869815.1"/>
    </source>
</evidence>
<evidence type="ECO:0000256" key="1">
    <source>
        <dbReference type="ARBA" id="ARBA00006271"/>
    </source>
</evidence>
<evidence type="ECO:0000313" key="8">
    <source>
        <dbReference type="Proteomes" id="UP000781932"/>
    </source>
</evidence>
<feature type="domain" description="DNA mismatch repair proteins mutS family" evidence="6">
    <location>
        <begin position="552"/>
        <end position="568"/>
    </location>
</feature>
<dbReference type="OrthoDB" id="29596at2759"/>
<comment type="similarity">
    <text evidence="1">Belongs to the DNA mismatch repair MutS family.</text>
</comment>
<evidence type="ECO:0000259" key="6">
    <source>
        <dbReference type="PROSITE" id="PS00486"/>
    </source>
</evidence>
<dbReference type="EMBL" id="JAATWM020000064">
    <property type="protein sequence ID" value="KAF9869815.1"/>
    <property type="molecule type" value="Genomic_DNA"/>
</dbReference>
<dbReference type="GO" id="GO:0030983">
    <property type="term" value="F:mismatched DNA binding"/>
    <property type="evidence" value="ECO:0007669"/>
    <property type="project" value="InterPro"/>
</dbReference>
<dbReference type="Pfam" id="PF05192">
    <property type="entry name" value="MutS_III"/>
    <property type="match status" value="1"/>
</dbReference>
<dbReference type="InterPro" id="IPR036187">
    <property type="entry name" value="DNA_mismatch_repair_MutS_sf"/>
</dbReference>
<comment type="caution">
    <text evidence="7">The sequence shown here is derived from an EMBL/GenBank/DDBJ whole genome shotgun (WGS) entry which is preliminary data.</text>
</comment>
<organism evidence="7 8">
    <name type="scientific">Colletotrichum karsti</name>
    <dbReference type="NCBI Taxonomy" id="1095194"/>
    <lineage>
        <taxon>Eukaryota</taxon>
        <taxon>Fungi</taxon>
        <taxon>Dikarya</taxon>
        <taxon>Ascomycota</taxon>
        <taxon>Pezizomycotina</taxon>
        <taxon>Sordariomycetes</taxon>
        <taxon>Hypocreomycetidae</taxon>
        <taxon>Glomerellales</taxon>
        <taxon>Glomerellaceae</taxon>
        <taxon>Colletotrichum</taxon>
        <taxon>Colletotrichum boninense species complex</taxon>
    </lineage>
</organism>
<dbReference type="GO" id="GO:0046873">
    <property type="term" value="F:metal ion transmembrane transporter activity"/>
    <property type="evidence" value="ECO:0007669"/>
    <property type="project" value="InterPro"/>
</dbReference>
<dbReference type="GO" id="GO:0005524">
    <property type="term" value="F:ATP binding"/>
    <property type="evidence" value="ECO:0007669"/>
    <property type="project" value="UniProtKB-KW"/>
</dbReference>
<evidence type="ECO:0000256" key="4">
    <source>
        <dbReference type="ARBA" id="ARBA00023125"/>
    </source>
</evidence>
<dbReference type="GO" id="GO:0140664">
    <property type="term" value="F:ATP-dependent DNA damage sensor activity"/>
    <property type="evidence" value="ECO:0007669"/>
    <property type="project" value="InterPro"/>
</dbReference>
<name>A0A9P6I0V0_9PEZI</name>
<sequence>MVTTTANRLPNDGAENENQNIKVMRLGSFVDLDCIISIGCAGAILGEVLRMRSAQQIPEVPERAPIAVLQMFVLSDFMLITKDTLSSLQVFQSEIHPSTLVSGAATSGSGSKESLSVYGLFRPLAGTPQGRTKLQQIFVRPLVSLQIINERHRTIEVLLRADNTEALENLSRALQEIKDVRKPLEQLQKGADAQTGTAIDRGVWWSLARFSVRLLRLRDIVFELQHADNLTAVKKVIDTIPVGVMKDVGARIESIIDFDEAKASSRIAVKPNVSRELDDLKRKYHALDSFLNEVRSSMYQTLPDWACPHVTGCVFWPQLGFFTIVSLSPNGAPAYKGQGSDDEDWEVVFITGGNAYCKNCRMVELDAQWGDPYSDIVDLEIQILHALSCDVLQHSLALSRAADACGDLDCLVALARGAQKYGWTAPTMTEENIIAIKGGRHPLQELAVPSFIANDCSLEGGSIDSVHHPETTALIVTGPNHSGKSVYIKQVALIVYLAHLGSFVPADLATIGITDQILTRISTKESVSQNESAFGIDLRQAAFLVRHSTRRSLVLIDEFGKGTSADDGAGLMAGLIDHFTTLGPEAPRTLIATHCHEIFEGDYLLERPGLSLAHMNVRLDLAAAMEDQVVFLLRSRFRDLDARDVYDEAVREAQSDNARNFVVEFNFQEAHVAFDLNADEFGILLDQKPPEGIVRWINIWSPSTQRPSVERIGTHYGFSHRLQALMTSPAKRSPGKFRPAQTFDPSDIEVGLAPSETKALSPSEVPPQALEDVEVYQLVKETMNYTSIDYGRQFLCIGANWLHRRPAVGKPGHKKTLLPPKHWSWLTLCSDSVVLSLHEAPPYEQPDSTEWVLKYLDELNALSSTYFNLTAQKDSQATARLSRSATLLAKLSVFFLPISFMTSYFSVEIPDLVEHYTPKMYWICFAVIAGISFLSLFFFSRLLELLIDVLEGWSDSVWKRFFDKRDERDDH</sequence>
<dbReference type="SUPFAM" id="SSF52540">
    <property type="entry name" value="P-loop containing nucleoside triphosphate hydrolases"/>
    <property type="match status" value="1"/>
</dbReference>
<dbReference type="Gene3D" id="1.10.1420.10">
    <property type="match status" value="1"/>
</dbReference>
<dbReference type="GO" id="GO:0006298">
    <property type="term" value="P:mismatch repair"/>
    <property type="evidence" value="ECO:0007669"/>
    <property type="project" value="InterPro"/>
</dbReference>
<dbReference type="SMART" id="SM00533">
    <property type="entry name" value="MUTSd"/>
    <property type="match status" value="1"/>
</dbReference>
<evidence type="ECO:0000256" key="3">
    <source>
        <dbReference type="ARBA" id="ARBA00022840"/>
    </source>
</evidence>
<keyword evidence="3" id="KW-0067">ATP-binding</keyword>
<dbReference type="Gene3D" id="3.40.50.300">
    <property type="entry name" value="P-loop containing nucleotide triphosphate hydrolases"/>
    <property type="match status" value="1"/>
</dbReference>
<accession>A0A9P6I0V0</accession>
<gene>
    <name evidence="7" type="ORF">CkaCkLH20_12732</name>
</gene>
<dbReference type="Gene3D" id="1.20.58.340">
    <property type="entry name" value="Magnesium transport protein CorA, transmembrane region"/>
    <property type="match status" value="1"/>
</dbReference>
<feature type="transmembrane region" description="Helical" evidence="5">
    <location>
        <begin position="919"/>
        <end position="939"/>
    </location>
</feature>
<dbReference type="InterPro" id="IPR027417">
    <property type="entry name" value="P-loop_NTPase"/>
</dbReference>
<dbReference type="SMART" id="SM00534">
    <property type="entry name" value="MUTSac"/>
    <property type="match status" value="1"/>
</dbReference>
<dbReference type="InterPro" id="IPR007696">
    <property type="entry name" value="DNA_mismatch_repair_MutS_core"/>
</dbReference>
<dbReference type="Pfam" id="PF00488">
    <property type="entry name" value="MutS_V"/>
    <property type="match status" value="1"/>
</dbReference>
<reference evidence="7" key="1">
    <citation type="submission" date="2020-03" db="EMBL/GenBank/DDBJ databases">
        <authorList>
            <person name="He L."/>
        </authorList>
    </citation>
    <scope>NUCLEOTIDE SEQUENCE</scope>
    <source>
        <strain evidence="7">CkLH20</strain>
    </source>
</reference>
<feature type="transmembrane region" description="Helical" evidence="5">
    <location>
        <begin position="887"/>
        <end position="907"/>
    </location>
</feature>
<proteinExistence type="inferred from homology"/>
<dbReference type="SUPFAM" id="SSF48334">
    <property type="entry name" value="DNA repair protein MutS, domain III"/>
    <property type="match status" value="1"/>
</dbReference>